<keyword evidence="2" id="KW-0472">Membrane</keyword>
<dbReference type="RefSeq" id="WP_089808011.1">
    <property type="nucleotide sequence ID" value="NZ_FOYT01000002.1"/>
</dbReference>
<gene>
    <name evidence="4" type="ORF">SAMN04487947_2464</name>
</gene>
<dbReference type="AlphaFoldDB" id="A0A1I6HT36"/>
<accession>A0A1I6HT36</accession>
<evidence type="ECO:0000313" key="5">
    <source>
        <dbReference type="Proteomes" id="UP000198531"/>
    </source>
</evidence>
<keyword evidence="2" id="KW-0812">Transmembrane</keyword>
<dbReference type="InterPro" id="IPR025403">
    <property type="entry name" value="TgpA-like_C"/>
</dbReference>
<name>A0A1I6HT36_9EURY</name>
<keyword evidence="5" id="KW-1185">Reference proteome</keyword>
<organism evidence="4 5">
    <name type="scientific">Halogeometricum rufum</name>
    <dbReference type="NCBI Taxonomy" id="553469"/>
    <lineage>
        <taxon>Archaea</taxon>
        <taxon>Methanobacteriati</taxon>
        <taxon>Methanobacteriota</taxon>
        <taxon>Stenosarchaea group</taxon>
        <taxon>Halobacteria</taxon>
        <taxon>Halobacteriales</taxon>
        <taxon>Haloferacaceae</taxon>
        <taxon>Halogeometricum</taxon>
    </lineage>
</organism>
<proteinExistence type="predicted"/>
<evidence type="ECO:0000256" key="1">
    <source>
        <dbReference type="SAM" id="MobiDB-lite"/>
    </source>
</evidence>
<feature type="transmembrane region" description="Helical" evidence="2">
    <location>
        <begin position="83"/>
        <end position="103"/>
    </location>
</feature>
<feature type="region of interest" description="Disordered" evidence="1">
    <location>
        <begin position="111"/>
        <end position="182"/>
    </location>
</feature>
<evidence type="ECO:0000259" key="3">
    <source>
        <dbReference type="Pfam" id="PF13559"/>
    </source>
</evidence>
<protein>
    <recommendedName>
        <fullName evidence="3">Protein-glutamine gamma-glutamyltransferase-like C-terminal domain-containing protein</fullName>
    </recommendedName>
</protein>
<keyword evidence="2" id="KW-1133">Transmembrane helix</keyword>
<reference evidence="5" key="1">
    <citation type="submission" date="2016-10" db="EMBL/GenBank/DDBJ databases">
        <authorList>
            <person name="Varghese N."/>
            <person name="Submissions S."/>
        </authorList>
    </citation>
    <scope>NUCLEOTIDE SEQUENCE [LARGE SCALE GENOMIC DNA]</scope>
    <source>
        <strain evidence="5">CGMCC 1.7736</strain>
    </source>
</reference>
<dbReference type="Proteomes" id="UP000198531">
    <property type="component" value="Unassembled WGS sequence"/>
</dbReference>
<evidence type="ECO:0000256" key="2">
    <source>
        <dbReference type="SAM" id="Phobius"/>
    </source>
</evidence>
<feature type="domain" description="Protein-glutamine gamma-glutamyltransferase-like C-terminal" evidence="3">
    <location>
        <begin position="146"/>
        <end position="213"/>
    </location>
</feature>
<sequence length="228" mass="23419">MERSRAAALLLTVFAVAVVGLAASTLPAAQSDAVQPRDSAASGSGSPSGGGAESSSQHLDNLVFPSVDAANELESDSTGDGTALGRLVVGVALFLVGAFLVVVRLTGDDARAPPDADDPPSPTAPASPSADAPRGVTGPPPTNDVYRAWRALASAGPTRRRSQETPTEFARRAAESGLPDAPVGRLTELFRSVRYGDAPPTADRERRALDALDRIPQVDAPSDAESDR</sequence>
<dbReference type="Pfam" id="PF13559">
    <property type="entry name" value="DUF4129"/>
    <property type="match status" value="1"/>
</dbReference>
<feature type="compositionally biased region" description="Basic and acidic residues" evidence="1">
    <location>
        <begin position="202"/>
        <end position="213"/>
    </location>
</feature>
<dbReference type="EMBL" id="FOYT01000002">
    <property type="protein sequence ID" value="SFR57621.1"/>
    <property type="molecule type" value="Genomic_DNA"/>
</dbReference>
<dbReference type="OrthoDB" id="292937at2157"/>
<feature type="region of interest" description="Disordered" evidence="1">
    <location>
        <begin position="29"/>
        <end position="57"/>
    </location>
</feature>
<dbReference type="STRING" id="553469.SAMN04487947_2464"/>
<evidence type="ECO:0000313" key="4">
    <source>
        <dbReference type="EMBL" id="SFR57621.1"/>
    </source>
</evidence>
<feature type="region of interest" description="Disordered" evidence="1">
    <location>
        <begin position="194"/>
        <end position="228"/>
    </location>
</feature>